<dbReference type="Proteomes" id="UP000694559">
    <property type="component" value="Unplaced"/>
</dbReference>
<proteinExistence type="predicted"/>
<feature type="transmembrane region" description="Helical" evidence="2">
    <location>
        <begin position="45"/>
        <end position="67"/>
    </location>
</feature>
<dbReference type="OrthoDB" id="5511684at2759"/>
<keyword evidence="2" id="KW-0812">Transmembrane</keyword>
<dbReference type="OMA" id="PWNKMSP"/>
<reference evidence="3" key="1">
    <citation type="submission" date="2025-08" db="UniProtKB">
        <authorList>
            <consortium name="Ensembl"/>
        </authorList>
    </citation>
    <scope>IDENTIFICATION</scope>
</reference>
<dbReference type="GO" id="GO:0045277">
    <property type="term" value="C:respiratory chain complex IV"/>
    <property type="evidence" value="ECO:0007669"/>
    <property type="project" value="Ensembl"/>
</dbReference>
<gene>
    <name evidence="3" type="primary">NDUFA4</name>
</gene>
<keyword evidence="2" id="KW-1133">Transmembrane helix</keyword>
<keyword evidence="2" id="KW-0472">Membrane</keyword>
<dbReference type="GO" id="GO:0031966">
    <property type="term" value="C:mitochondrial membrane"/>
    <property type="evidence" value="ECO:0007669"/>
    <property type="project" value="Ensembl"/>
</dbReference>
<evidence type="ECO:0000256" key="1">
    <source>
        <dbReference type="SAM" id="MobiDB-lite"/>
    </source>
</evidence>
<sequence length="111" mass="12365">MSQQQSQHPRVPPAAAAAAAASPAAPSSGLIGFLRHQVKHRPSLIPLFIIMGTAVAGAGLYLMRLALFCPEVRWDKKNNPEPWNNLDPTHRYKFISVNMDYSKLQKDRPDF</sequence>
<dbReference type="PANTHER" id="PTHR14256:SF1">
    <property type="entry name" value="GEO09626P1"/>
    <property type="match status" value="1"/>
</dbReference>
<dbReference type="Pfam" id="PF06522">
    <property type="entry name" value="B12D"/>
    <property type="match status" value="1"/>
</dbReference>
<protein>
    <submittedName>
        <fullName evidence="3">NDUFA4 mitochondrial complex associated</fullName>
    </submittedName>
</protein>
<organism evidence="3 4">
    <name type="scientific">Naja naja</name>
    <name type="common">Indian cobra</name>
    <dbReference type="NCBI Taxonomy" id="35670"/>
    <lineage>
        <taxon>Eukaryota</taxon>
        <taxon>Metazoa</taxon>
        <taxon>Chordata</taxon>
        <taxon>Craniata</taxon>
        <taxon>Vertebrata</taxon>
        <taxon>Euteleostomi</taxon>
        <taxon>Lepidosauria</taxon>
        <taxon>Squamata</taxon>
        <taxon>Bifurcata</taxon>
        <taxon>Unidentata</taxon>
        <taxon>Episquamata</taxon>
        <taxon>Toxicofera</taxon>
        <taxon>Serpentes</taxon>
        <taxon>Colubroidea</taxon>
        <taxon>Elapidae</taxon>
        <taxon>Elapinae</taxon>
        <taxon>Naja</taxon>
    </lineage>
</organism>
<dbReference type="AlphaFoldDB" id="A0A8C6XBQ0"/>
<evidence type="ECO:0000313" key="3">
    <source>
        <dbReference type="Ensembl" id="ENSNNAP00000012011.1"/>
    </source>
</evidence>
<evidence type="ECO:0000313" key="4">
    <source>
        <dbReference type="Proteomes" id="UP000694559"/>
    </source>
</evidence>
<dbReference type="GO" id="GO:0044877">
    <property type="term" value="F:protein-containing complex binding"/>
    <property type="evidence" value="ECO:0007669"/>
    <property type="project" value="Ensembl"/>
</dbReference>
<reference evidence="3" key="2">
    <citation type="submission" date="2025-09" db="UniProtKB">
        <authorList>
            <consortium name="Ensembl"/>
        </authorList>
    </citation>
    <scope>IDENTIFICATION</scope>
</reference>
<feature type="region of interest" description="Disordered" evidence="1">
    <location>
        <begin position="1"/>
        <end position="20"/>
    </location>
</feature>
<accession>A0A8C6XBQ0</accession>
<dbReference type="Ensembl" id="ENSNNAT00000012565.1">
    <property type="protein sequence ID" value="ENSNNAP00000012011.1"/>
    <property type="gene ID" value="ENSNNAG00000008090.1"/>
</dbReference>
<keyword evidence="4" id="KW-1185">Reference proteome</keyword>
<dbReference type="PANTHER" id="PTHR14256">
    <property type="entry name" value="NADH-UBIQUINONE OXIDOREDUCTASE MLRQ SUBUNIT"/>
    <property type="match status" value="1"/>
</dbReference>
<evidence type="ECO:0000256" key="2">
    <source>
        <dbReference type="SAM" id="Phobius"/>
    </source>
</evidence>
<dbReference type="GeneTree" id="ENSGT00940000154268"/>
<dbReference type="InterPro" id="IPR010530">
    <property type="entry name" value="B12D"/>
</dbReference>
<name>A0A8C6XBQ0_NAJNA</name>